<name>A0AA40VUR1_9NOST</name>
<feature type="compositionally biased region" description="Polar residues" evidence="1">
    <location>
        <begin position="125"/>
        <end position="137"/>
    </location>
</feature>
<feature type="compositionally biased region" description="Low complexity" evidence="1">
    <location>
        <begin position="138"/>
        <end position="174"/>
    </location>
</feature>
<accession>A0AA40VUR1</accession>
<feature type="region of interest" description="Disordered" evidence="1">
    <location>
        <begin position="103"/>
        <end position="184"/>
    </location>
</feature>
<feature type="region of interest" description="Disordered" evidence="1">
    <location>
        <begin position="835"/>
        <end position="884"/>
    </location>
</feature>
<dbReference type="PANTHER" id="PTHR34985:SF1">
    <property type="entry name" value="SLR0554 PROTEIN"/>
    <property type="match status" value="1"/>
</dbReference>
<protein>
    <submittedName>
        <fullName evidence="3">DUF3854 domain-containing protein</fullName>
    </submittedName>
</protein>
<reference evidence="3" key="1">
    <citation type="submission" date="2019-07" db="EMBL/GenBank/DDBJ databases">
        <title>Toxilogical consequences of a new and cryptic species of cyanobacteria (Komarekiella delphini-convector) recovered from the epidermis of a bottlenose dolphin and 1500 ft. in the air.</title>
        <authorList>
            <person name="Brown A.O."/>
            <person name="Dvorak P."/>
            <person name="Villanueva C.D."/>
            <person name="Foss A.J."/>
            <person name="Garvey A.D."/>
            <person name="Gibson Q.A."/>
            <person name="Johansen J.R."/>
            <person name="Casamatta D.A."/>
        </authorList>
    </citation>
    <scope>NUCLEOTIDE SEQUENCE</scope>
    <source>
        <strain evidence="3">SJRDD-AB1</strain>
    </source>
</reference>
<evidence type="ECO:0000256" key="1">
    <source>
        <dbReference type="SAM" id="MobiDB-lite"/>
    </source>
</evidence>
<feature type="domain" description="DUF3854" evidence="2">
    <location>
        <begin position="366"/>
        <end position="490"/>
    </location>
</feature>
<evidence type="ECO:0000259" key="2">
    <source>
        <dbReference type="Pfam" id="PF12965"/>
    </source>
</evidence>
<sequence length="1025" mass="116110">MFDERSLNSLNPTIFDTEDYQRTLKILNALVPVIEASVERLQHEWDKWAHIEIGDDTYVMKPNESGGYSWEKIDYEDHDWYEEEDEPEAEIGKENLVNSDLSTTANSSAASEESTNVTAQEPQEETVTNATVSEVLNTVQSQSSSSPSTNTETQQQEQTVTNAQSQSSAETSTAKVQTSSSDWNPEHIDLKHWKELVEDSAIDPLIASANFKSLHQNGWQHQAWEHLFYSNDVPRRNDGRLRDGDLKRYSHIEKGGWWCEAGVDPRSFANLSPGQQPLQKLWGCYKPDEPRYQIDNKKQKFSWTWNNKSSTPETPDKLPKLKKIKYEHPPKTELSIFLLEVPDEIANKVYSKAGVNPNQSDRQSGFWYCVWKHNIPITITEGAKKTAAILSQGDAAIGLPGINAGYRSYDQQKNPITPHLREEFAVFATPGRDLKICFDYETKSKTKRSVFAAIAQTGKLLEAAEVKVSVVSLPGPEKGIDDLIVAHGVETYQKVMSEVLPLQQWQQQNPPPDLRFIITLKDGREINLYEKLSDGTVTSNPAELNSAEIDTLTQKLQENLPLSKDFVESQIVAADLEASNHKNDHTQVNFQKYWAGQRQVPNYAQNLPRSFLLQKENKQIALTAKKLIDQYGGKEDDGSFVYRSEVFSIRKSGDKISIHRAVDEKESYFSFPLMQFEIDKKEQVKIIKPPFNMLSVEREEFLNVANNLNQVSELPSFYEDAITLKQNLGSLAPLGTQKVINNLQKSELSQLLTTIMETASSKHLQVGEYRIKSEVNQQTGHSSIKLIKKDNHELERVAVQIDTNTNEIQIMKVNEEDMNNLRLIAKRVQLEYSDSGQQQSSTYISREPTNNYTDNTTVHSNSAPKNTSYRKTKTQVTETEDTPKRGYMGRTIKELINQYGARQNDGSRVYHSQAYTFVELSQSNKTSLLVYRSGTQDKSRNDPIVRIDNYHSENDPGTIKAWKISPQEKSIFIEMANSLDSGDGLPPINSNPTELRIALGSLSPLQSSSPKPQSNSQRKSRDIEL</sequence>
<comment type="caution">
    <text evidence="3">The sequence shown here is derived from an EMBL/GenBank/DDBJ whole genome shotgun (WGS) entry which is preliminary data.</text>
</comment>
<dbReference type="RefSeq" id="WP_191761552.1">
    <property type="nucleotide sequence ID" value="NZ_VJXY01000062.1"/>
</dbReference>
<feature type="compositionally biased region" description="Polar residues" evidence="1">
    <location>
        <begin position="835"/>
        <end position="867"/>
    </location>
</feature>
<evidence type="ECO:0000313" key="4">
    <source>
        <dbReference type="Proteomes" id="UP001165986"/>
    </source>
</evidence>
<gene>
    <name evidence="3" type="ORF">FNW02_32310</name>
</gene>
<feature type="compositionally biased region" description="Low complexity" evidence="1">
    <location>
        <begin position="103"/>
        <end position="119"/>
    </location>
</feature>
<keyword evidence="4" id="KW-1185">Reference proteome</keyword>
<dbReference type="Proteomes" id="UP001165986">
    <property type="component" value="Unassembled WGS sequence"/>
</dbReference>
<feature type="compositionally biased region" description="Low complexity" evidence="1">
    <location>
        <begin position="1001"/>
        <end position="1017"/>
    </location>
</feature>
<organism evidence="3 4">
    <name type="scientific">Komarekiella delphini-convector SJRDD-AB1</name>
    <dbReference type="NCBI Taxonomy" id="2593771"/>
    <lineage>
        <taxon>Bacteria</taxon>
        <taxon>Bacillati</taxon>
        <taxon>Cyanobacteriota</taxon>
        <taxon>Cyanophyceae</taxon>
        <taxon>Nostocales</taxon>
        <taxon>Nostocaceae</taxon>
        <taxon>Komarekiella</taxon>
        <taxon>Komarekiella delphini-convector</taxon>
    </lineage>
</organism>
<dbReference type="EMBL" id="VJXY01000062">
    <property type="protein sequence ID" value="MBD6620342.1"/>
    <property type="molecule type" value="Genomic_DNA"/>
</dbReference>
<dbReference type="InterPro" id="IPR024385">
    <property type="entry name" value="DUF3854"/>
</dbReference>
<dbReference type="AlphaFoldDB" id="A0AA40VUR1"/>
<dbReference type="Pfam" id="PF12965">
    <property type="entry name" value="DUF3854"/>
    <property type="match status" value="1"/>
</dbReference>
<evidence type="ECO:0000313" key="3">
    <source>
        <dbReference type="EMBL" id="MBD6620342.1"/>
    </source>
</evidence>
<proteinExistence type="predicted"/>
<feature type="region of interest" description="Disordered" evidence="1">
    <location>
        <begin position="983"/>
        <end position="1025"/>
    </location>
</feature>
<dbReference type="PANTHER" id="PTHR34985">
    <property type="entry name" value="SLR0554 PROTEIN"/>
    <property type="match status" value="1"/>
</dbReference>